<dbReference type="RefSeq" id="WP_382219059.1">
    <property type="nucleotide sequence ID" value="NZ_JBHTCA010000001.1"/>
</dbReference>
<proteinExistence type="inferred from homology"/>
<dbReference type="InterPro" id="IPR050276">
    <property type="entry name" value="MshD_Acetyltransferase"/>
</dbReference>
<dbReference type="InterPro" id="IPR043690">
    <property type="entry name" value="RimI"/>
</dbReference>
<comment type="similarity">
    <text evidence="1">Belongs to the acetyltransferase family. RimI subfamily.</text>
</comment>
<accession>A0ABW2QFQ5</accession>
<dbReference type="NCBIfam" id="TIGR01575">
    <property type="entry name" value="rimI"/>
    <property type="match status" value="1"/>
</dbReference>
<evidence type="ECO:0000313" key="4">
    <source>
        <dbReference type="Proteomes" id="UP001596501"/>
    </source>
</evidence>
<sequence length="168" mass="18894">MTRRFEWVPLSADVLPLVVEVEKTAYSHPWTVGHFKDTLNVGHHTQALLGEALPGDVGLPTLADGRVLIGYLVAMQILDEVHLLNITVVPALQRQGWGRVLLDGLALWARAQQAQWLWLEVRASNAPALAAYRQRGFAEVGRRRDYYPLDKHRREDAIVMSLNLKVTA</sequence>
<dbReference type="PANTHER" id="PTHR43617">
    <property type="entry name" value="L-AMINO ACID N-ACETYLTRANSFERASE"/>
    <property type="match status" value="1"/>
</dbReference>
<evidence type="ECO:0000313" key="3">
    <source>
        <dbReference type="EMBL" id="MFC7407432.1"/>
    </source>
</evidence>
<dbReference type="InterPro" id="IPR000182">
    <property type="entry name" value="GNAT_dom"/>
</dbReference>
<dbReference type="EMBL" id="JBHTCA010000001">
    <property type="protein sequence ID" value="MFC7407432.1"/>
    <property type="molecule type" value="Genomic_DNA"/>
</dbReference>
<dbReference type="GO" id="GO:0005840">
    <property type="term" value="C:ribosome"/>
    <property type="evidence" value="ECO:0007669"/>
    <property type="project" value="UniProtKB-KW"/>
</dbReference>
<comment type="function">
    <text evidence="1">Acetylates the N-terminal alanine of ribosomal protein bS18.</text>
</comment>
<dbReference type="EC" id="2.3.1.266" evidence="1"/>
<gene>
    <name evidence="1 3" type="primary">rimI</name>
    <name evidence="3" type="ORF">ACFQPB_01015</name>
</gene>
<dbReference type="Proteomes" id="UP001596501">
    <property type="component" value="Unassembled WGS sequence"/>
</dbReference>
<dbReference type="Pfam" id="PF00583">
    <property type="entry name" value="Acetyltransf_1"/>
    <property type="match status" value="1"/>
</dbReference>
<comment type="caution">
    <text evidence="1">Lacks conserved residue(s) required for the propagation of feature annotation.</text>
</comment>
<dbReference type="PROSITE" id="PS51186">
    <property type="entry name" value="GNAT"/>
    <property type="match status" value="1"/>
</dbReference>
<keyword evidence="1 3" id="KW-0012">Acyltransferase</keyword>
<keyword evidence="4" id="KW-1185">Reference proteome</keyword>
<keyword evidence="1 3" id="KW-0808">Transferase</keyword>
<feature type="active site" description="Proton acceptor" evidence="1">
    <location>
        <position position="120"/>
    </location>
</feature>
<feature type="active site" description="Proton donor" evidence="1">
    <location>
        <position position="132"/>
    </location>
</feature>
<organism evidence="3 4">
    <name type="scientific">Hydrogenophaga atypica</name>
    <dbReference type="NCBI Taxonomy" id="249409"/>
    <lineage>
        <taxon>Bacteria</taxon>
        <taxon>Pseudomonadati</taxon>
        <taxon>Pseudomonadota</taxon>
        <taxon>Betaproteobacteria</taxon>
        <taxon>Burkholderiales</taxon>
        <taxon>Comamonadaceae</taxon>
        <taxon>Hydrogenophaga</taxon>
    </lineage>
</organism>
<comment type="caution">
    <text evidence="3">The sequence shown here is derived from an EMBL/GenBank/DDBJ whole genome shotgun (WGS) entry which is preliminary data.</text>
</comment>
<protein>
    <recommendedName>
        <fullName evidence="1">[Ribosomal protein bS18]-alanine N-acetyltransferase</fullName>
        <ecNumber evidence="1">2.3.1.266</ecNumber>
    </recommendedName>
</protein>
<reference evidence="4" key="1">
    <citation type="journal article" date="2019" name="Int. J. Syst. Evol. Microbiol.">
        <title>The Global Catalogue of Microorganisms (GCM) 10K type strain sequencing project: providing services to taxonomists for standard genome sequencing and annotation.</title>
        <authorList>
            <consortium name="The Broad Institute Genomics Platform"/>
            <consortium name="The Broad Institute Genome Sequencing Center for Infectious Disease"/>
            <person name="Wu L."/>
            <person name="Ma J."/>
        </authorList>
    </citation>
    <scope>NUCLEOTIDE SEQUENCE [LARGE SCALE GENOMIC DNA]</scope>
    <source>
        <strain evidence="4">CGMCC 1.12371</strain>
    </source>
</reference>
<dbReference type="Gene3D" id="3.40.630.30">
    <property type="match status" value="1"/>
</dbReference>
<dbReference type="HAMAP" id="MF_02210">
    <property type="entry name" value="RimI"/>
    <property type="match status" value="1"/>
</dbReference>
<dbReference type="CDD" id="cd04301">
    <property type="entry name" value="NAT_SF"/>
    <property type="match status" value="1"/>
</dbReference>
<name>A0ABW2QFQ5_9BURK</name>
<comment type="catalytic activity">
    <reaction evidence="1">
        <text>N-terminal L-alanyl-[ribosomal protein bS18] + acetyl-CoA = N-terminal N(alpha)-acetyl-L-alanyl-[ribosomal protein bS18] + CoA + H(+)</text>
        <dbReference type="Rhea" id="RHEA:43756"/>
        <dbReference type="Rhea" id="RHEA-COMP:10676"/>
        <dbReference type="Rhea" id="RHEA-COMP:10677"/>
        <dbReference type="ChEBI" id="CHEBI:15378"/>
        <dbReference type="ChEBI" id="CHEBI:57287"/>
        <dbReference type="ChEBI" id="CHEBI:57288"/>
        <dbReference type="ChEBI" id="CHEBI:64718"/>
        <dbReference type="ChEBI" id="CHEBI:83683"/>
        <dbReference type="EC" id="2.3.1.266"/>
    </reaction>
</comment>
<feature type="domain" description="N-acetyltransferase" evidence="2">
    <location>
        <begin position="5"/>
        <end position="165"/>
    </location>
</feature>
<dbReference type="InterPro" id="IPR006464">
    <property type="entry name" value="AcTrfase_RimI/Ard1"/>
</dbReference>
<keyword evidence="3" id="KW-0687">Ribonucleoprotein</keyword>
<dbReference type="InterPro" id="IPR016181">
    <property type="entry name" value="Acyl_CoA_acyltransferase"/>
</dbReference>
<keyword evidence="3" id="KW-0689">Ribosomal protein</keyword>
<dbReference type="SUPFAM" id="SSF55729">
    <property type="entry name" value="Acyl-CoA N-acyltransferases (Nat)"/>
    <property type="match status" value="1"/>
</dbReference>
<evidence type="ECO:0000259" key="2">
    <source>
        <dbReference type="PROSITE" id="PS51186"/>
    </source>
</evidence>
<dbReference type="GO" id="GO:0008999">
    <property type="term" value="F:protein-N-terminal-alanine acetyltransferase activity"/>
    <property type="evidence" value="ECO:0007669"/>
    <property type="project" value="UniProtKB-EC"/>
</dbReference>
<evidence type="ECO:0000256" key="1">
    <source>
        <dbReference type="HAMAP-Rule" id="MF_02210"/>
    </source>
</evidence>
<dbReference type="PANTHER" id="PTHR43617:SF35">
    <property type="entry name" value="[RIBOSOMAL PROTEIN BS18]-ALANINE N-ACETYLTRANSFERASE"/>
    <property type="match status" value="1"/>
</dbReference>
<comment type="subcellular location">
    <subcellularLocation>
        <location evidence="1">Cytoplasm</location>
    </subcellularLocation>
</comment>
<feature type="binding site" evidence="1">
    <location>
        <position position="125"/>
    </location>
    <ligand>
        <name>acetyl-CoA</name>
        <dbReference type="ChEBI" id="CHEBI:57288"/>
    </ligand>
</feature>
<keyword evidence="1" id="KW-0963">Cytoplasm</keyword>